<dbReference type="RefSeq" id="WP_317714233.1">
    <property type="nucleotide sequence ID" value="NZ_JAWLUM010000003.1"/>
</dbReference>
<dbReference type="InterPro" id="IPR013120">
    <property type="entry name" value="FAR_NAD-bd"/>
</dbReference>
<accession>A0ABU4F184</accession>
<evidence type="ECO:0000256" key="3">
    <source>
        <dbReference type="SAM" id="MobiDB-lite"/>
    </source>
</evidence>
<feature type="region of interest" description="Disordered" evidence="3">
    <location>
        <begin position="626"/>
        <end position="657"/>
    </location>
</feature>
<dbReference type="EMBL" id="JAWLUM010000003">
    <property type="protein sequence ID" value="MDV7135941.1"/>
    <property type="molecule type" value="Genomic_DNA"/>
</dbReference>
<comment type="caution">
    <text evidence="5">The sequence shown here is derived from an EMBL/GenBank/DDBJ whole genome shotgun (WGS) entry which is preliminary data.</text>
</comment>
<dbReference type="SMART" id="SM00822">
    <property type="entry name" value="PKS_KR"/>
    <property type="match status" value="1"/>
</dbReference>
<dbReference type="CDD" id="cd05263">
    <property type="entry name" value="MupV_like_SDR_e"/>
    <property type="match status" value="1"/>
</dbReference>
<dbReference type="PRINTS" id="PR00081">
    <property type="entry name" value="GDHRDH"/>
</dbReference>
<dbReference type="SUPFAM" id="SSF51735">
    <property type="entry name" value="NAD(P)-binding Rossmann-fold domains"/>
    <property type="match status" value="2"/>
</dbReference>
<evidence type="ECO:0000256" key="2">
    <source>
        <dbReference type="ARBA" id="ARBA00023002"/>
    </source>
</evidence>
<dbReference type="Proteomes" id="UP001185792">
    <property type="component" value="Unassembled WGS sequence"/>
</dbReference>
<dbReference type="InterPro" id="IPR057326">
    <property type="entry name" value="KR_dom"/>
</dbReference>
<dbReference type="Pfam" id="PF00106">
    <property type="entry name" value="adh_short"/>
    <property type="match status" value="1"/>
</dbReference>
<dbReference type="InterPro" id="IPR036291">
    <property type="entry name" value="NAD(P)-bd_dom_sf"/>
</dbReference>
<feature type="domain" description="Ketoreductase" evidence="4">
    <location>
        <begin position="368"/>
        <end position="552"/>
    </location>
</feature>
<dbReference type="InterPro" id="IPR020904">
    <property type="entry name" value="Sc_DH/Rdtase_CS"/>
</dbReference>
<sequence>MMAYMVSGGTGFLGRNVLPKLLERDPDSQVYVLVRKASVERMERLAATWVGGDRVVPIVGDLTAPGLGLEKPPPAADHVLHLGAVYDMTASAEESKAANVDGTRSMIDLAHELDATFHHVSSVAVAGDHAGVFTEDDFDLGQGLPSPYHETKFIAEQLVRQSPGLKWRVYRPAIVVGNSETGEMDKIDGPYYFFTALRMLSRLPSFLPTAVPDIGTTNMVPVDYVAAALVELMLQPGLDGRAFHLVNPKPQSVREVYGALARAAGAPMAVGSVPAPIARPLLGLGDLPGVKIARDLVLDQIGIPPVVIEHLTFPSLFASATTRAALADSGLTVPKFGSYADKLWRYWYDHLDPDLARRPSPAGELADRVVMITGASSGIGLASAHKIAQRGATVLLIARGAEDLQAAVEDIRAEGGSAFGYPCDITDHESVETMVKTALDEHDHVDYLVNNAGRSIRRSIAQSTDRMHDFERTMAVNYFGAVRLVLALLPSMRERRFGHIVNISSIGVQSKVPRFSAYVASKAALDAFSDVIASETLDDGITFTSIRMPLVRTPMIAPTTIYQSLPVASPDDAAKMVVRALEKRPDRIDTPVGTAAEFTGLFAPRFKHLLLHQAYRLFPDSAAAKGAPADDGATSREPSADRQTRSSLPATPPIPKSAKRIARLVPGIYW</sequence>
<dbReference type="NCBIfam" id="NF005539">
    <property type="entry name" value="PRK07201.1"/>
    <property type="match status" value="1"/>
</dbReference>
<dbReference type="PROSITE" id="PS00061">
    <property type="entry name" value="ADH_SHORT"/>
    <property type="match status" value="1"/>
</dbReference>
<evidence type="ECO:0000313" key="5">
    <source>
        <dbReference type="EMBL" id="MDV7135941.1"/>
    </source>
</evidence>
<dbReference type="PRINTS" id="PR00080">
    <property type="entry name" value="SDRFAMILY"/>
</dbReference>
<keyword evidence="2" id="KW-0560">Oxidoreductase</keyword>
<dbReference type="Gene3D" id="3.40.50.720">
    <property type="entry name" value="NAD(P)-binding Rossmann-like Domain"/>
    <property type="match status" value="2"/>
</dbReference>
<name>A0ABU4F184_WILMA</name>
<dbReference type="InterPro" id="IPR057313">
    <property type="entry name" value="Maqu_2507-like"/>
</dbReference>
<gene>
    <name evidence="5" type="ORF">R4198_19755</name>
</gene>
<organism evidence="5 6">
    <name type="scientific">Williamsia marianensis</name>
    <dbReference type="NCBI Taxonomy" id="85044"/>
    <lineage>
        <taxon>Bacteria</taxon>
        <taxon>Bacillati</taxon>
        <taxon>Actinomycetota</taxon>
        <taxon>Actinomycetes</taxon>
        <taxon>Mycobacteriales</taxon>
        <taxon>Nocardiaceae</taxon>
        <taxon>Williamsia</taxon>
    </lineage>
</organism>
<proteinExistence type="inferred from homology"/>
<dbReference type="Pfam" id="PF07993">
    <property type="entry name" value="NAD_binding_4"/>
    <property type="match status" value="1"/>
</dbReference>
<protein>
    <submittedName>
        <fullName evidence="5">SDR family oxidoreductase</fullName>
    </submittedName>
</protein>
<reference evidence="5 6" key="1">
    <citation type="submission" date="2023-10" db="EMBL/GenBank/DDBJ databases">
        <title>Development of a sustainable strategy for remediation of hydrocarbon-contaminated territories based on the waste exchange concept.</title>
        <authorList>
            <person name="Krivoruchko A."/>
        </authorList>
    </citation>
    <scope>NUCLEOTIDE SEQUENCE [LARGE SCALE GENOMIC DNA]</scope>
    <source>
        <strain evidence="5 6">IEGM 1236</strain>
    </source>
</reference>
<dbReference type="InterPro" id="IPR002347">
    <property type="entry name" value="SDR_fam"/>
</dbReference>
<dbReference type="PANTHER" id="PTHR44196">
    <property type="entry name" value="DEHYDROGENASE/REDUCTASE SDR FAMILY MEMBER 7B"/>
    <property type="match status" value="1"/>
</dbReference>
<evidence type="ECO:0000259" key="4">
    <source>
        <dbReference type="SMART" id="SM00822"/>
    </source>
</evidence>
<comment type="similarity">
    <text evidence="1">Belongs to the short-chain dehydrogenases/reductases (SDR) family.</text>
</comment>
<dbReference type="CDD" id="cd05233">
    <property type="entry name" value="SDR_c"/>
    <property type="match status" value="1"/>
</dbReference>
<keyword evidence="6" id="KW-1185">Reference proteome</keyword>
<evidence type="ECO:0000256" key="1">
    <source>
        <dbReference type="ARBA" id="ARBA00006484"/>
    </source>
</evidence>
<evidence type="ECO:0000313" key="6">
    <source>
        <dbReference type="Proteomes" id="UP001185792"/>
    </source>
</evidence>
<dbReference type="PANTHER" id="PTHR44196:SF1">
    <property type="entry name" value="DEHYDROGENASE_REDUCTASE SDR FAMILY MEMBER 7B"/>
    <property type="match status" value="1"/>
</dbReference>